<dbReference type="PROSITE" id="PS50041">
    <property type="entry name" value="C_TYPE_LECTIN_2"/>
    <property type="match status" value="1"/>
</dbReference>
<evidence type="ECO:0000259" key="8">
    <source>
        <dbReference type="PROSITE" id="PS50041"/>
    </source>
</evidence>
<dbReference type="EMBL" id="CAXKWB010033526">
    <property type="protein sequence ID" value="CAL4143117.1"/>
    <property type="molecule type" value="Genomic_DNA"/>
</dbReference>
<comment type="caution">
    <text evidence="10">The sequence shown here is derived from an EMBL/GenBank/DDBJ whole genome shotgun (WGS) entry which is preliminary data.</text>
</comment>
<proteinExistence type="predicted"/>
<dbReference type="AlphaFoldDB" id="A0AAV2RTK5"/>
<dbReference type="Pfam" id="PF00059">
    <property type="entry name" value="Lectin_C"/>
    <property type="match status" value="1"/>
</dbReference>
<evidence type="ECO:0000313" key="11">
    <source>
        <dbReference type="Proteomes" id="UP001497623"/>
    </source>
</evidence>
<gene>
    <name evidence="10" type="ORF">MNOR_LOCUS29244</name>
</gene>
<dbReference type="InterPro" id="IPR013783">
    <property type="entry name" value="Ig-like_fold"/>
</dbReference>
<dbReference type="InterPro" id="IPR036179">
    <property type="entry name" value="Ig-like_dom_sf"/>
</dbReference>
<evidence type="ECO:0000256" key="6">
    <source>
        <dbReference type="ARBA" id="ARBA00023157"/>
    </source>
</evidence>
<evidence type="ECO:0000259" key="9">
    <source>
        <dbReference type="PROSITE" id="PS50835"/>
    </source>
</evidence>
<keyword evidence="6" id="KW-1015">Disulfide bond</keyword>
<evidence type="ECO:0000256" key="1">
    <source>
        <dbReference type="ARBA" id="ARBA00004370"/>
    </source>
</evidence>
<keyword evidence="4" id="KW-0130">Cell adhesion</keyword>
<dbReference type="GO" id="GO:0005912">
    <property type="term" value="C:adherens junction"/>
    <property type="evidence" value="ECO:0007669"/>
    <property type="project" value="TreeGrafter"/>
</dbReference>
<dbReference type="Gene3D" id="2.60.40.10">
    <property type="entry name" value="Immunoglobulins"/>
    <property type="match status" value="2"/>
</dbReference>
<dbReference type="InterPro" id="IPR007110">
    <property type="entry name" value="Ig-like_dom"/>
</dbReference>
<feature type="non-terminal residue" evidence="10">
    <location>
        <position position="412"/>
    </location>
</feature>
<keyword evidence="3" id="KW-0677">Repeat</keyword>
<dbReference type="PANTHER" id="PTHR23277">
    <property type="entry name" value="NECTIN-RELATED"/>
    <property type="match status" value="1"/>
</dbReference>
<dbReference type="PROSITE" id="PS50835">
    <property type="entry name" value="IG_LIKE"/>
    <property type="match status" value="1"/>
</dbReference>
<evidence type="ECO:0000256" key="4">
    <source>
        <dbReference type="ARBA" id="ARBA00022889"/>
    </source>
</evidence>
<reference evidence="10 11" key="1">
    <citation type="submission" date="2024-05" db="EMBL/GenBank/DDBJ databases">
        <authorList>
            <person name="Wallberg A."/>
        </authorList>
    </citation>
    <scope>NUCLEOTIDE SEQUENCE [LARGE SCALE GENOMIC DNA]</scope>
</reference>
<evidence type="ECO:0000256" key="7">
    <source>
        <dbReference type="ARBA" id="ARBA00023180"/>
    </source>
</evidence>
<dbReference type="Proteomes" id="UP001497623">
    <property type="component" value="Unassembled WGS sequence"/>
</dbReference>
<dbReference type="SMART" id="SM00034">
    <property type="entry name" value="CLECT"/>
    <property type="match status" value="1"/>
</dbReference>
<dbReference type="SUPFAM" id="SSF56436">
    <property type="entry name" value="C-type lectin-like"/>
    <property type="match status" value="1"/>
</dbReference>
<feature type="domain" description="Ig-like" evidence="9">
    <location>
        <begin position="62"/>
        <end position="155"/>
    </location>
</feature>
<dbReference type="Gene3D" id="3.10.100.10">
    <property type="entry name" value="Mannose-Binding Protein A, subunit A"/>
    <property type="match status" value="1"/>
</dbReference>
<dbReference type="GO" id="GO:0016020">
    <property type="term" value="C:membrane"/>
    <property type="evidence" value="ECO:0007669"/>
    <property type="project" value="UniProtKB-SubCell"/>
</dbReference>
<dbReference type="InterPro" id="IPR013162">
    <property type="entry name" value="CD80_C2-set"/>
</dbReference>
<name>A0AAV2RTK5_MEGNR</name>
<keyword evidence="7" id="KW-0325">Glycoprotein</keyword>
<protein>
    <submittedName>
        <fullName evidence="10">Uncharacterized protein</fullName>
    </submittedName>
</protein>
<comment type="subcellular location">
    <subcellularLocation>
        <location evidence="1">Membrane</location>
    </subcellularLocation>
</comment>
<dbReference type="PANTHER" id="PTHR23277:SF108">
    <property type="entry name" value="FASCICLIN-3"/>
    <property type="match status" value="1"/>
</dbReference>
<evidence type="ECO:0000313" key="10">
    <source>
        <dbReference type="EMBL" id="CAL4143117.1"/>
    </source>
</evidence>
<dbReference type="InterPro" id="IPR001304">
    <property type="entry name" value="C-type_lectin-like"/>
</dbReference>
<dbReference type="GO" id="GO:0007156">
    <property type="term" value="P:homophilic cell adhesion via plasma membrane adhesion molecules"/>
    <property type="evidence" value="ECO:0007669"/>
    <property type="project" value="TreeGrafter"/>
</dbReference>
<dbReference type="Pfam" id="PF08205">
    <property type="entry name" value="C2-set_2"/>
    <property type="match status" value="1"/>
</dbReference>
<accession>A0AAV2RTK5</accession>
<dbReference type="SUPFAM" id="SSF48726">
    <property type="entry name" value="Immunoglobulin"/>
    <property type="match status" value="1"/>
</dbReference>
<dbReference type="InterPro" id="IPR051427">
    <property type="entry name" value="Nectin/Nectin-like"/>
</dbReference>
<evidence type="ECO:0000256" key="2">
    <source>
        <dbReference type="ARBA" id="ARBA00022729"/>
    </source>
</evidence>
<dbReference type="InterPro" id="IPR016186">
    <property type="entry name" value="C-type_lectin-like/link_sf"/>
</dbReference>
<keyword evidence="5" id="KW-0472">Membrane</keyword>
<dbReference type="InterPro" id="IPR016187">
    <property type="entry name" value="CTDL_fold"/>
</dbReference>
<organism evidence="10 11">
    <name type="scientific">Meganyctiphanes norvegica</name>
    <name type="common">Northern krill</name>
    <name type="synonym">Thysanopoda norvegica</name>
    <dbReference type="NCBI Taxonomy" id="48144"/>
    <lineage>
        <taxon>Eukaryota</taxon>
        <taxon>Metazoa</taxon>
        <taxon>Ecdysozoa</taxon>
        <taxon>Arthropoda</taxon>
        <taxon>Crustacea</taxon>
        <taxon>Multicrustacea</taxon>
        <taxon>Malacostraca</taxon>
        <taxon>Eumalacostraca</taxon>
        <taxon>Eucarida</taxon>
        <taxon>Euphausiacea</taxon>
        <taxon>Euphausiidae</taxon>
        <taxon>Meganyctiphanes</taxon>
    </lineage>
</organism>
<evidence type="ECO:0000256" key="5">
    <source>
        <dbReference type="ARBA" id="ARBA00023136"/>
    </source>
</evidence>
<feature type="domain" description="C-type lectin" evidence="8">
    <location>
        <begin position="286"/>
        <end position="412"/>
    </location>
</feature>
<keyword evidence="2" id="KW-0732">Signal</keyword>
<sequence length="412" mass="46965">VEDVYEGMHRGLRRPDNTEGNQCGIVVEQATNETHGIWTCKIYKTQYGPFVGSKDLVITVKPTQSQVSPKKITAYPGDLQEILCSVTAARPAVKITWILNGKDITQDALTKDKPHDLYNTYMTLSTLYHVFTPDENGQNIECVVVHHTLVEPEITKVPINILFAPIQKQVKTFYQIATHSDYEIRFSFSANPRPTAIGWFYGKNFQEMPNFIQIPSDNDKYSATLIDLDNGKYQVLMKVAEITDEDFGVMFKLYAANEFGEANYKIMLSMDEAPIRCPEGSIISNGSEQCFNLFTGERRNWKDSQDKCHIEHLDTAKPSDTVTVALTKHIISTYGAGGVWLDAQGDGKTFVWQRDRTVLSSTNSLWWPFWPAKYINNSHCLAMMPYQDNQKRYSNRPYASYPCSRRLRTLCE</sequence>
<feature type="non-terminal residue" evidence="10">
    <location>
        <position position="1"/>
    </location>
</feature>
<evidence type="ECO:0000256" key="3">
    <source>
        <dbReference type="ARBA" id="ARBA00022737"/>
    </source>
</evidence>
<dbReference type="GO" id="GO:0007157">
    <property type="term" value="P:heterophilic cell-cell adhesion via plasma membrane cell adhesion molecules"/>
    <property type="evidence" value="ECO:0007669"/>
    <property type="project" value="TreeGrafter"/>
</dbReference>
<keyword evidence="11" id="KW-1185">Reference proteome</keyword>